<dbReference type="EMBL" id="CAJNOB010000012">
    <property type="protein sequence ID" value="CAF0695764.1"/>
    <property type="molecule type" value="Genomic_DNA"/>
</dbReference>
<dbReference type="AlphaFoldDB" id="A0A8J2FS10"/>
<keyword evidence="2" id="KW-1185">Reference proteome</keyword>
<name>A0A8J2FS10_9BACT</name>
<comment type="caution">
    <text evidence="1">The sequence shown here is derived from an EMBL/GenBank/DDBJ whole genome shotgun (WGS) entry which is preliminary data.</text>
</comment>
<sequence length="77" mass="8265">MGLLVTLQGRLGIQEKTLVFDGGRKKPVELGGAPRRGCFRMSLEPRGVKLQELFSGSSERSAALAYRAESSDGGGRQ</sequence>
<protein>
    <submittedName>
        <fullName evidence="1">Uncharacterized protein</fullName>
    </submittedName>
</protein>
<evidence type="ECO:0000313" key="2">
    <source>
        <dbReference type="Proteomes" id="UP000663859"/>
    </source>
</evidence>
<accession>A0A8J2FS10</accession>
<dbReference type="Proteomes" id="UP000663859">
    <property type="component" value="Unassembled WGS sequence"/>
</dbReference>
<organism evidence="1 2">
    <name type="scientific">Candidatus Methylacidithermus pantelleriae</name>
    <dbReference type="NCBI Taxonomy" id="2744239"/>
    <lineage>
        <taxon>Bacteria</taxon>
        <taxon>Pseudomonadati</taxon>
        <taxon>Verrucomicrobiota</taxon>
        <taxon>Methylacidiphilae</taxon>
        <taxon>Methylacidiphilales</taxon>
        <taxon>Methylacidiphilaceae</taxon>
        <taxon>Candidatus Methylacidithermus</taxon>
    </lineage>
</organism>
<proteinExistence type="predicted"/>
<evidence type="ECO:0000313" key="1">
    <source>
        <dbReference type="EMBL" id="CAF0695764.1"/>
    </source>
</evidence>
<reference evidence="1" key="1">
    <citation type="submission" date="2021-02" db="EMBL/GenBank/DDBJ databases">
        <authorList>
            <person name="Cremers G."/>
            <person name="Picone N."/>
        </authorList>
    </citation>
    <scope>NUCLEOTIDE SEQUENCE</scope>
    <source>
        <strain evidence="1">PQ17</strain>
    </source>
</reference>
<gene>
    <name evidence="1" type="ORF">MPNT_20004</name>
</gene>